<dbReference type="SMART" id="SM00855">
    <property type="entry name" value="PGAM"/>
    <property type="match status" value="1"/>
</dbReference>
<comment type="similarity">
    <text evidence="1">Belongs to the phosphoglycerate mutase family.</text>
</comment>
<dbReference type="Proteomes" id="UP000694864">
    <property type="component" value="Chromosome 16"/>
</dbReference>
<evidence type="ECO:0000313" key="2">
    <source>
        <dbReference type="Proteomes" id="UP000694864"/>
    </source>
</evidence>
<dbReference type="PANTHER" id="PTHR48100:SF1">
    <property type="entry name" value="HISTIDINE PHOSPHATASE FAMILY PROTEIN-RELATED"/>
    <property type="match status" value="1"/>
</dbReference>
<dbReference type="InterPro" id="IPR050275">
    <property type="entry name" value="PGM_Phosphatase"/>
</dbReference>
<dbReference type="PANTHER" id="PTHR48100">
    <property type="entry name" value="BROAD-SPECIFICITY PHOSPHATASE YOR283W-RELATED"/>
    <property type="match status" value="1"/>
</dbReference>
<dbReference type="GeneID" id="104753497"/>
<dbReference type="Gene3D" id="3.40.50.1240">
    <property type="entry name" value="Phosphoglycerate mutase-like"/>
    <property type="match status" value="1"/>
</dbReference>
<dbReference type="CDD" id="cd07067">
    <property type="entry name" value="HP_PGM_like"/>
    <property type="match status" value="1"/>
</dbReference>
<reference evidence="2" key="1">
    <citation type="journal article" date="2014" name="Nat. Commun.">
        <title>The emerging biofuel crop Camelina sativa retains a highly undifferentiated hexaploid genome structure.</title>
        <authorList>
            <person name="Kagale S."/>
            <person name="Koh C."/>
            <person name="Nixon J."/>
            <person name="Bollina V."/>
            <person name="Clarke W.E."/>
            <person name="Tuteja R."/>
            <person name="Spillane C."/>
            <person name="Robinson S.J."/>
            <person name="Links M.G."/>
            <person name="Clarke C."/>
            <person name="Higgins E.E."/>
            <person name="Huebert T."/>
            <person name="Sharpe A.G."/>
            <person name="Parkin I.A."/>
        </authorList>
    </citation>
    <scope>NUCLEOTIDE SEQUENCE [LARGE SCALE GENOMIC DNA]</scope>
    <source>
        <strain evidence="2">cv. DH55</strain>
    </source>
</reference>
<gene>
    <name evidence="3" type="primary">LOC104753497</name>
</gene>
<dbReference type="InterPro" id="IPR013078">
    <property type="entry name" value="His_Pase_superF_clade-1"/>
</dbReference>
<dbReference type="SUPFAM" id="SSF53254">
    <property type="entry name" value="Phosphoglycerate mutase-like"/>
    <property type="match status" value="1"/>
</dbReference>
<sequence>MEAKLSQGLYPLHRCKTIHLVRHAQGVHNVEGEKNFDAYLSEDFFDAHLTPFGWQQVDNLHKHVKTSGISNRIELVVVSPLLRTLQTAIGTFGGEYNGVDAPPLMIAGAGNSGRHTIGSLNCPPFIAVESCREYLIWYGYLPFGVHPCDRRSNITKYCELFPAIDFSLIETEKKCFVEA</sequence>
<dbReference type="Pfam" id="PF00300">
    <property type="entry name" value="His_Phos_1"/>
    <property type="match status" value="1"/>
</dbReference>
<organism evidence="2 3">
    <name type="scientific">Camelina sativa</name>
    <name type="common">False flax</name>
    <name type="synonym">Myagrum sativum</name>
    <dbReference type="NCBI Taxonomy" id="90675"/>
    <lineage>
        <taxon>Eukaryota</taxon>
        <taxon>Viridiplantae</taxon>
        <taxon>Streptophyta</taxon>
        <taxon>Embryophyta</taxon>
        <taxon>Tracheophyta</taxon>
        <taxon>Spermatophyta</taxon>
        <taxon>Magnoliopsida</taxon>
        <taxon>eudicotyledons</taxon>
        <taxon>Gunneridae</taxon>
        <taxon>Pentapetalae</taxon>
        <taxon>rosids</taxon>
        <taxon>malvids</taxon>
        <taxon>Brassicales</taxon>
        <taxon>Brassicaceae</taxon>
        <taxon>Camelineae</taxon>
        <taxon>Camelina</taxon>
    </lineage>
</organism>
<protein>
    <submittedName>
        <fullName evidence="3">Phosphoglycerate mutase-like protein 2</fullName>
    </submittedName>
</protein>
<dbReference type="InterPro" id="IPR029033">
    <property type="entry name" value="His_PPase_superfam"/>
</dbReference>
<accession>A0ABM0WP86</accession>
<keyword evidence="2" id="KW-1185">Reference proteome</keyword>
<reference evidence="3" key="2">
    <citation type="submission" date="2025-08" db="UniProtKB">
        <authorList>
            <consortium name="RefSeq"/>
        </authorList>
    </citation>
    <scope>IDENTIFICATION</scope>
    <source>
        <tissue evidence="3">Leaf</tissue>
    </source>
</reference>
<evidence type="ECO:0000313" key="3">
    <source>
        <dbReference type="RefSeq" id="XP_010474043.1"/>
    </source>
</evidence>
<dbReference type="RefSeq" id="XP_010474043.1">
    <property type="nucleotide sequence ID" value="XM_010475741.1"/>
</dbReference>
<name>A0ABM0WP86_CAMSA</name>
<evidence type="ECO:0000256" key="1">
    <source>
        <dbReference type="ARBA" id="ARBA00038362"/>
    </source>
</evidence>
<proteinExistence type="inferred from homology"/>